<dbReference type="GO" id="GO:0008168">
    <property type="term" value="F:methyltransferase activity"/>
    <property type="evidence" value="ECO:0007669"/>
    <property type="project" value="UniProtKB-KW"/>
</dbReference>
<dbReference type="InterPro" id="IPR051012">
    <property type="entry name" value="CellSynth/LPSAsmb/PSIAsmb"/>
</dbReference>
<dbReference type="GO" id="GO:0032259">
    <property type="term" value="P:methylation"/>
    <property type="evidence" value="ECO:0007669"/>
    <property type="project" value="UniProtKB-KW"/>
</dbReference>
<dbReference type="PANTHER" id="PTHR45586:SF1">
    <property type="entry name" value="LIPOPOLYSACCHARIDE ASSEMBLY PROTEIN B"/>
    <property type="match status" value="1"/>
</dbReference>
<dbReference type="CDD" id="cd02440">
    <property type="entry name" value="AdoMet_MTases"/>
    <property type="match status" value="1"/>
</dbReference>
<keyword evidence="4" id="KW-0808">Transferase</keyword>
<dbReference type="InterPro" id="IPR029063">
    <property type="entry name" value="SAM-dependent_MTases_sf"/>
</dbReference>
<name>A0A4S3JZU2_9GAMM</name>
<keyword evidence="4" id="KW-0489">Methyltransferase</keyword>
<evidence type="ECO:0000256" key="3">
    <source>
        <dbReference type="PROSITE-ProRule" id="PRU00339"/>
    </source>
</evidence>
<evidence type="ECO:0000256" key="1">
    <source>
        <dbReference type="ARBA" id="ARBA00022737"/>
    </source>
</evidence>
<evidence type="ECO:0000313" key="5">
    <source>
        <dbReference type="Proteomes" id="UP000295341"/>
    </source>
</evidence>
<dbReference type="Pfam" id="PF14559">
    <property type="entry name" value="TPR_19"/>
    <property type="match status" value="2"/>
</dbReference>
<dbReference type="SMART" id="SM00028">
    <property type="entry name" value="TPR"/>
    <property type="match status" value="4"/>
</dbReference>
<dbReference type="EMBL" id="SOBT01000008">
    <property type="protein sequence ID" value="TDU31176.1"/>
    <property type="molecule type" value="Genomic_DNA"/>
</dbReference>
<proteinExistence type="predicted"/>
<comment type="caution">
    <text evidence="4">The sequence shown here is derived from an EMBL/GenBank/DDBJ whole genome shotgun (WGS) entry which is preliminary data.</text>
</comment>
<dbReference type="AlphaFoldDB" id="A0A4S3JZU2"/>
<reference evidence="4 5" key="1">
    <citation type="submission" date="2019-03" db="EMBL/GenBank/DDBJ databases">
        <title>Genomic Encyclopedia of Type Strains, Phase IV (KMG-IV): sequencing the most valuable type-strain genomes for metagenomic binning, comparative biology and taxonomic classification.</title>
        <authorList>
            <person name="Goeker M."/>
        </authorList>
    </citation>
    <scope>NUCLEOTIDE SEQUENCE [LARGE SCALE GENOMIC DNA]</scope>
    <source>
        <strain evidence="4 5">DSM 26377</strain>
    </source>
</reference>
<evidence type="ECO:0000313" key="4">
    <source>
        <dbReference type="EMBL" id="TDU31176.1"/>
    </source>
</evidence>
<feature type="repeat" description="TPR" evidence="3">
    <location>
        <begin position="89"/>
        <end position="122"/>
    </location>
</feature>
<keyword evidence="2 3" id="KW-0802">TPR repeat</keyword>
<dbReference type="InterPro" id="IPR011990">
    <property type="entry name" value="TPR-like_helical_dom_sf"/>
</dbReference>
<dbReference type="Gene3D" id="1.25.40.10">
    <property type="entry name" value="Tetratricopeptide repeat domain"/>
    <property type="match status" value="1"/>
</dbReference>
<dbReference type="RefSeq" id="WP_133879785.1">
    <property type="nucleotide sequence ID" value="NZ_MWIN01000033.1"/>
</dbReference>
<dbReference type="SUPFAM" id="SSF53335">
    <property type="entry name" value="S-adenosyl-L-methionine-dependent methyltransferases"/>
    <property type="match status" value="1"/>
</dbReference>
<sequence>MNPVTPRGAKAEEDVTKTLTLDEALEWAQDLRKEGNAEGALEILQQILQAEPHHAVALNHSGAIYCQLGDFDNGLAALRGSVESAPEYHDAHANLGLALMLRNDYAGAETQLARAIELDPKQIPPRVNLAVLRRNQGRMDDALKMLQALQDEVPHHPLVSHAMGNLLRLLGKTDEALTNDRLAGDFSNLTSMRSRAVIGMAHLGYLDLARAEAAKLVAIEPDNLSFQHIYVSLGGEPAPERAPDGYVREVFDDFADSFDTKLAELRYCAPELLADLLKRILGPSPGVIDLLDAGCGTGLFGKQIHTIVRRLDGVDLSGGMLRKAGTLGIYDELIEAELTAHLQSLSGQYQVIASADTLCYFGDIDPVALAAHGALTPGGWLIFSVEDGLDQEDGHRLQFNGRYAHREDYVRAVLARAGFEEPVIEKVTLRMEMAKPVPGLVCAARRPA</sequence>
<dbReference type="Pfam" id="PF13489">
    <property type="entry name" value="Methyltransf_23"/>
    <property type="match status" value="1"/>
</dbReference>
<accession>A0A4S3JZU2</accession>
<dbReference type="PROSITE" id="PS50005">
    <property type="entry name" value="TPR"/>
    <property type="match status" value="1"/>
</dbReference>
<dbReference type="SUPFAM" id="SSF48452">
    <property type="entry name" value="TPR-like"/>
    <property type="match status" value="1"/>
</dbReference>
<protein>
    <submittedName>
        <fullName evidence="4">Putative TPR repeat methyltransferase</fullName>
    </submittedName>
</protein>
<dbReference type="InterPro" id="IPR019734">
    <property type="entry name" value="TPR_rpt"/>
</dbReference>
<keyword evidence="5" id="KW-1185">Reference proteome</keyword>
<gene>
    <name evidence="4" type="ORF">DFR24_0535</name>
</gene>
<keyword evidence="1" id="KW-0677">Repeat</keyword>
<organism evidence="4 5">
    <name type="scientific">Panacagrimonas perspica</name>
    <dbReference type="NCBI Taxonomy" id="381431"/>
    <lineage>
        <taxon>Bacteria</taxon>
        <taxon>Pseudomonadati</taxon>
        <taxon>Pseudomonadota</taxon>
        <taxon>Gammaproteobacteria</taxon>
        <taxon>Nevskiales</taxon>
        <taxon>Nevskiaceae</taxon>
        <taxon>Panacagrimonas</taxon>
    </lineage>
</organism>
<dbReference type="OrthoDB" id="21342at2"/>
<dbReference type="Gene3D" id="3.40.50.150">
    <property type="entry name" value="Vaccinia Virus protein VP39"/>
    <property type="match status" value="1"/>
</dbReference>
<evidence type="ECO:0000256" key="2">
    <source>
        <dbReference type="ARBA" id="ARBA00022803"/>
    </source>
</evidence>
<dbReference type="PANTHER" id="PTHR45586">
    <property type="entry name" value="TPR REPEAT-CONTAINING PROTEIN PA4667"/>
    <property type="match status" value="1"/>
</dbReference>
<dbReference type="Proteomes" id="UP000295341">
    <property type="component" value="Unassembled WGS sequence"/>
</dbReference>